<accession>A0A4Y2H8G6</accession>
<dbReference type="Proteomes" id="UP000499080">
    <property type="component" value="Unassembled WGS sequence"/>
</dbReference>
<gene>
    <name evidence="1" type="ORF">AVEN_239161_1</name>
</gene>
<sequence length="129" mass="14780">MVVYYVYSYLKELVSSKPNATVKELFLQTQKVTADVCGVSDRTVQRLCAEADMTAVAEFLNNIPVFESPKKENPRTKPITDLDDFNKSVVRQTVQEFYDRGEYPTVAKFRVCLIEKLIFLDAQNHCGLF</sequence>
<evidence type="ECO:0000313" key="1">
    <source>
        <dbReference type="EMBL" id="GBM61897.1"/>
    </source>
</evidence>
<organism evidence="1 2">
    <name type="scientific">Araneus ventricosus</name>
    <name type="common">Orbweaver spider</name>
    <name type="synonym">Epeira ventricosa</name>
    <dbReference type="NCBI Taxonomy" id="182803"/>
    <lineage>
        <taxon>Eukaryota</taxon>
        <taxon>Metazoa</taxon>
        <taxon>Ecdysozoa</taxon>
        <taxon>Arthropoda</taxon>
        <taxon>Chelicerata</taxon>
        <taxon>Arachnida</taxon>
        <taxon>Araneae</taxon>
        <taxon>Araneomorphae</taxon>
        <taxon>Entelegynae</taxon>
        <taxon>Araneoidea</taxon>
        <taxon>Araneidae</taxon>
        <taxon>Araneus</taxon>
    </lineage>
</organism>
<name>A0A4Y2H8G6_ARAVE</name>
<keyword evidence="2" id="KW-1185">Reference proteome</keyword>
<dbReference type="OrthoDB" id="6624942at2759"/>
<proteinExistence type="predicted"/>
<protein>
    <submittedName>
        <fullName evidence="1">Uncharacterized protein</fullName>
    </submittedName>
</protein>
<dbReference type="AlphaFoldDB" id="A0A4Y2H8G6"/>
<reference evidence="1 2" key="1">
    <citation type="journal article" date="2019" name="Sci. Rep.">
        <title>Orb-weaving spider Araneus ventricosus genome elucidates the spidroin gene catalogue.</title>
        <authorList>
            <person name="Kono N."/>
            <person name="Nakamura H."/>
            <person name="Ohtoshi R."/>
            <person name="Moran D.A.P."/>
            <person name="Shinohara A."/>
            <person name="Yoshida Y."/>
            <person name="Fujiwara M."/>
            <person name="Mori M."/>
            <person name="Tomita M."/>
            <person name="Arakawa K."/>
        </authorList>
    </citation>
    <scope>NUCLEOTIDE SEQUENCE [LARGE SCALE GENOMIC DNA]</scope>
</reference>
<comment type="caution">
    <text evidence="1">The sequence shown here is derived from an EMBL/GenBank/DDBJ whole genome shotgun (WGS) entry which is preliminary data.</text>
</comment>
<dbReference type="EMBL" id="BGPR01001789">
    <property type="protein sequence ID" value="GBM61897.1"/>
    <property type="molecule type" value="Genomic_DNA"/>
</dbReference>
<evidence type="ECO:0000313" key="2">
    <source>
        <dbReference type="Proteomes" id="UP000499080"/>
    </source>
</evidence>